<evidence type="ECO:0000313" key="1">
    <source>
        <dbReference type="EMBL" id="RGL99327.1"/>
    </source>
</evidence>
<sequence length="155" mass="18288">MVYEREGFQSMEELDAKVHAVTAEFDATADLLKNTEAQLRETKAMKQHILNYRRTREVYAAYKKSKNPEAFYEEHRADLAMHLAAKKYFDESGLKALPKVKDLTSRIQELMTEQKKQYQKYRETRSEMQNWQAVKQNLDSALGRAEKEKHRGLDR</sequence>
<dbReference type="RefSeq" id="WP_117623422.1">
    <property type="nucleotide sequence ID" value="NZ_QRQF01000032.1"/>
</dbReference>
<name>A0A3E4U0W4_9FIRM</name>
<gene>
    <name evidence="1" type="ORF">DXC39_23175</name>
</gene>
<accession>A0A3E4U0W4</accession>
<dbReference type="AlphaFoldDB" id="A0A3E4U0W4"/>
<evidence type="ECO:0000313" key="2">
    <source>
        <dbReference type="Proteomes" id="UP000261257"/>
    </source>
</evidence>
<comment type="caution">
    <text evidence="1">The sequence shown here is derived from an EMBL/GenBank/DDBJ whole genome shotgun (WGS) entry which is preliminary data.</text>
</comment>
<protein>
    <recommendedName>
        <fullName evidence="3">Relaxase</fullName>
    </recommendedName>
</protein>
<reference evidence="1 2" key="1">
    <citation type="submission" date="2018-08" db="EMBL/GenBank/DDBJ databases">
        <title>A genome reference for cultivated species of the human gut microbiota.</title>
        <authorList>
            <person name="Zou Y."/>
            <person name="Xue W."/>
            <person name="Luo G."/>
        </authorList>
    </citation>
    <scope>NUCLEOTIDE SEQUENCE [LARGE SCALE GENOMIC DNA]</scope>
    <source>
        <strain evidence="1 2">TF05-11AC</strain>
    </source>
</reference>
<dbReference type="EMBL" id="QSSQ01000031">
    <property type="protein sequence ID" value="RGL99327.1"/>
    <property type="molecule type" value="Genomic_DNA"/>
</dbReference>
<organism evidence="1 2">
    <name type="scientific">Hungatella hathewayi</name>
    <dbReference type="NCBI Taxonomy" id="154046"/>
    <lineage>
        <taxon>Bacteria</taxon>
        <taxon>Bacillati</taxon>
        <taxon>Bacillota</taxon>
        <taxon>Clostridia</taxon>
        <taxon>Lachnospirales</taxon>
        <taxon>Lachnospiraceae</taxon>
        <taxon>Hungatella</taxon>
    </lineage>
</organism>
<dbReference type="Proteomes" id="UP000261257">
    <property type="component" value="Unassembled WGS sequence"/>
</dbReference>
<proteinExistence type="predicted"/>
<evidence type="ECO:0008006" key="3">
    <source>
        <dbReference type="Google" id="ProtNLM"/>
    </source>
</evidence>